<keyword evidence="1" id="KW-0812">Transmembrane</keyword>
<comment type="function">
    <text evidence="1">Involved in the import of queuosine (Q) precursors, required for Q precursor salvage.</text>
</comment>
<dbReference type="InterPro" id="IPR003744">
    <property type="entry name" value="YhhQ"/>
</dbReference>
<evidence type="ECO:0000313" key="2">
    <source>
        <dbReference type="EMBL" id="MCL1047349.1"/>
    </source>
</evidence>
<organism evidence="2 3">
    <name type="scientific">Shewanella electrodiphila</name>
    <dbReference type="NCBI Taxonomy" id="934143"/>
    <lineage>
        <taxon>Bacteria</taxon>
        <taxon>Pseudomonadati</taxon>
        <taxon>Pseudomonadota</taxon>
        <taxon>Gammaproteobacteria</taxon>
        <taxon>Alteromonadales</taxon>
        <taxon>Shewanellaceae</taxon>
        <taxon>Shewanella</taxon>
    </lineage>
</organism>
<keyword evidence="1" id="KW-0997">Cell inner membrane</keyword>
<dbReference type="RefSeq" id="WP_102527009.1">
    <property type="nucleotide sequence ID" value="NZ_JAKIKU010000013.1"/>
</dbReference>
<evidence type="ECO:0000256" key="1">
    <source>
        <dbReference type="HAMAP-Rule" id="MF_02088"/>
    </source>
</evidence>
<comment type="subcellular location">
    <subcellularLocation>
        <location evidence="1">Cell inner membrane</location>
        <topology evidence="1">Multi-pass membrane protein</topology>
    </subcellularLocation>
</comment>
<dbReference type="Pfam" id="PF02592">
    <property type="entry name" value="Vut_1"/>
    <property type="match status" value="1"/>
</dbReference>
<feature type="transmembrane region" description="Helical" evidence="1">
    <location>
        <begin position="12"/>
        <end position="31"/>
    </location>
</feature>
<keyword evidence="1" id="KW-0472">Membrane</keyword>
<evidence type="ECO:0000313" key="3">
    <source>
        <dbReference type="Proteomes" id="UP001202134"/>
    </source>
</evidence>
<reference evidence="2 3" key="1">
    <citation type="submission" date="2022-01" db="EMBL/GenBank/DDBJ databases">
        <title>Whole genome-based taxonomy of the Shewanellaceae.</title>
        <authorList>
            <person name="Martin-Rodriguez A.J."/>
        </authorList>
    </citation>
    <scope>NUCLEOTIDE SEQUENCE [LARGE SCALE GENOMIC DNA]</scope>
    <source>
        <strain evidence="2 3">DSM 24955</strain>
    </source>
</reference>
<proteinExistence type="inferred from homology"/>
<comment type="caution">
    <text evidence="2">The sequence shown here is derived from an EMBL/GenBank/DDBJ whole genome shotgun (WGS) entry which is preliminary data.</text>
</comment>
<sequence>MLKLTQAQCRRALMFLVSFHIIIICASNYLVQLPFQIFGYHTTWGAFSFPFVYLATDLTVRIFGQKAARSIIFKAMLPALVISYVMGVIFHNGAFQGTDSLAQWNQFVFRIAFASFVAYLVGQLMDITVFAKMRKAKAWWIAPAASTLFGNLVDTIVFFSVAFYASTDTFMAQHWPEIAMVDYAFKLIVSLGLFLPAYGVLLKVLSEKLITTSANTEENNGDKPAIT</sequence>
<gene>
    <name evidence="2" type="ORF">L2737_18780</name>
</gene>
<feature type="transmembrane region" description="Helical" evidence="1">
    <location>
        <begin position="107"/>
        <end position="131"/>
    </location>
</feature>
<keyword evidence="1" id="KW-1133">Transmembrane helix</keyword>
<feature type="transmembrane region" description="Helical" evidence="1">
    <location>
        <begin position="43"/>
        <end position="63"/>
    </location>
</feature>
<keyword evidence="1" id="KW-1003">Cell membrane</keyword>
<feature type="transmembrane region" description="Helical" evidence="1">
    <location>
        <begin position="138"/>
        <end position="163"/>
    </location>
</feature>
<dbReference type="PANTHER" id="PTHR34300:SF1">
    <property type="entry name" value="QUEUOSINE PRECURSOR TRANSPORTER"/>
    <property type="match status" value="1"/>
</dbReference>
<feature type="transmembrane region" description="Helical" evidence="1">
    <location>
        <begin position="75"/>
        <end position="95"/>
    </location>
</feature>
<protein>
    <recommendedName>
        <fullName evidence="1">Probable queuosine precursor transporter</fullName>
        <shortName evidence="1">Q precursor transporter</shortName>
    </recommendedName>
</protein>
<comment type="similarity">
    <text evidence="1">Belongs to the vitamin uptake transporter (VUT/ECF) (TC 2.A.88) family. Q precursor transporter subfamily.</text>
</comment>
<dbReference type="HAMAP" id="MF_02088">
    <property type="entry name" value="Q_prec_transport"/>
    <property type="match status" value="1"/>
</dbReference>
<accession>A0ABT0KUJ2</accession>
<dbReference type="NCBIfam" id="TIGR00697">
    <property type="entry name" value="queuosine precursor transporter"/>
    <property type="match status" value="1"/>
</dbReference>
<keyword evidence="1" id="KW-0813">Transport</keyword>
<feature type="transmembrane region" description="Helical" evidence="1">
    <location>
        <begin position="183"/>
        <end position="205"/>
    </location>
</feature>
<name>A0ABT0KUJ2_9GAMM</name>
<dbReference type="NCBIfam" id="NF008406">
    <property type="entry name" value="PRK11212.1"/>
    <property type="match status" value="1"/>
</dbReference>
<dbReference type="PANTHER" id="PTHR34300">
    <property type="entry name" value="QUEUOSINE PRECURSOR TRANSPORTER-RELATED"/>
    <property type="match status" value="1"/>
</dbReference>
<dbReference type="Proteomes" id="UP001202134">
    <property type="component" value="Unassembled WGS sequence"/>
</dbReference>
<keyword evidence="3" id="KW-1185">Reference proteome</keyword>
<dbReference type="EMBL" id="JAKIKU010000013">
    <property type="protein sequence ID" value="MCL1047349.1"/>
    <property type="molecule type" value="Genomic_DNA"/>
</dbReference>